<protein>
    <recommendedName>
        <fullName evidence="5">Protein N-terminal and lysine N-methyltransferase EFM7</fullName>
        <ecNumber evidence="5">2.1.1.-</ecNumber>
    </recommendedName>
    <alternativeName>
        <fullName evidence="5">Elongation factor methyltransferase 7</fullName>
    </alternativeName>
</protein>
<evidence type="ECO:0000313" key="7">
    <source>
        <dbReference type="Proteomes" id="UP000789508"/>
    </source>
</evidence>
<dbReference type="GO" id="GO:0071885">
    <property type="term" value="F:N-terminal protein N-methyltransferase activity"/>
    <property type="evidence" value="ECO:0007669"/>
    <property type="project" value="UniProtKB-UniRule"/>
</dbReference>
<feature type="binding site" evidence="5">
    <location>
        <position position="188"/>
    </location>
    <ligand>
        <name>S-adenosyl-L-methionine</name>
        <dbReference type="ChEBI" id="CHEBI:59789"/>
    </ligand>
</feature>
<dbReference type="HAMAP" id="MF_03223">
    <property type="entry name" value="Methyltr_EFM7"/>
    <property type="match status" value="1"/>
</dbReference>
<comment type="caution">
    <text evidence="6">The sequence shown here is derived from an EMBL/GenBank/DDBJ whole genome shotgun (WGS) entry which is preliminary data.</text>
</comment>
<feature type="binding site" evidence="5">
    <location>
        <position position="81"/>
    </location>
    <ligand>
        <name>S-adenosyl-L-methionine</name>
        <dbReference type="ChEBI" id="CHEBI:59789"/>
    </ligand>
</feature>
<dbReference type="InterPro" id="IPR029063">
    <property type="entry name" value="SAM-dependent_MTases_sf"/>
</dbReference>
<evidence type="ECO:0000256" key="5">
    <source>
        <dbReference type="HAMAP-Rule" id="MF_03223"/>
    </source>
</evidence>
<dbReference type="GO" id="GO:0032259">
    <property type="term" value="P:methylation"/>
    <property type="evidence" value="ECO:0007669"/>
    <property type="project" value="UniProtKB-KW"/>
</dbReference>
<dbReference type="PANTHER" id="PTHR14614:SF10">
    <property type="entry name" value="PROTEIN N-TERMINAL AND LYSINE N-METHYLTRANSFERASE EFM7"/>
    <property type="match status" value="1"/>
</dbReference>
<keyword evidence="7" id="KW-1185">Reference proteome</keyword>
<dbReference type="OrthoDB" id="46564at2759"/>
<dbReference type="InterPro" id="IPR025784">
    <property type="entry name" value="EFM7"/>
</dbReference>
<reference evidence="6" key="1">
    <citation type="submission" date="2021-06" db="EMBL/GenBank/DDBJ databases">
        <authorList>
            <person name="Kallberg Y."/>
            <person name="Tangrot J."/>
            <person name="Rosling A."/>
        </authorList>
    </citation>
    <scope>NUCLEOTIDE SEQUENCE</scope>
    <source>
        <strain evidence="6">FL130A</strain>
    </source>
</reference>
<evidence type="ECO:0000313" key="6">
    <source>
        <dbReference type="EMBL" id="CAG8589268.1"/>
    </source>
</evidence>
<dbReference type="PROSITE" id="PS51560">
    <property type="entry name" value="SAM_MT_NNT1"/>
    <property type="match status" value="1"/>
</dbReference>
<dbReference type="SUPFAM" id="SSF53335">
    <property type="entry name" value="S-adenosyl-L-methionine-dependent methyltransferases"/>
    <property type="match status" value="1"/>
</dbReference>
<dbReference type="EC" id="2.1.1.-" evidence="5"/>
<evidence type="ECO:0000256" key="3">
    <source>
        <dbReference type="ARBA" id="ARBA00022679"/>
    </source>
</evidence>
<keyword evidence="4 5" id="KW-0949">S-adenosyl-L-methionine</keyword>
<feature type="binding site" evidence="5">
    <location>
        <position position="163"/>
    </location>
    <ligand>
        <name>S-adenosyl-L-methionine</name>
        <dbReference type="ChEBI" id="CHEBI:59789"/>
    </ligand>
</feature>
<keyword evidence="2 5" id="KW-0489">Methyltransferase</keyword>
<dbReference type="AlphaFoldDB" id="A0A9N9C6W5"/>
<keyword evidence="3 5" id="KW-0808">Transferase</keyword>
<comment type="similarity">
    <text evidence="5">Belongs to the class I-like SAM-binding methyltransferase superfamily. EFM7 family.</text>
</comment>
<dbReference type="Pfam" id="PF10294">
    <property type="entry name" value="Methyltransf_16"/>
    <property type="match status" value="1"/>
</dbReference>
<comment type="function">
    <text evidence="5">S-adenosyl-L-methionine-dependent protein methyltransferase that trimethylates the N-terminal glycine 'Gly-2' of elongation factor 1-alpha, before also catalyzing the mono- and dimethylation of 'Lys-3'.</text>
</comment>
<dbReference type="GO" id="GO:0005737">
    <property type="term" value="C:cytoplasm"/>
    <property type="evidence" value="ECO:0007669"/>
    <property type="project" value="UniProtKB-SubCell"/>
</dbReference>
<keyword evidence="1 5" id="KW-0963">Cytoplasm</keyword>
<comment type="subcellular location">
    <subcellularLocation>
        <location evidence="5">Cytoplasm</location>
    </subcellularLocation>
</comment>
<dbReference type="GO" id="GO:0016279">
    <property type="term" value="F:protein-lysine N-methyltransferase activity"/>
    <property type="evidence" value="ECO:0007669"/>
    <property type="project" value="UniProtKB-UniRule"/>
</dbReference>
<organism evidence="6 7">
    <name type="scientific">Ambispora leptoticha</name>
    <dbReference type="NCBI Taxonomy" id="144679"/>
    <lineage>
        <taxon>Eukaryota</taxon>
        <taxon>Fungi</taxon>
        <taxon>Fungi incertae sedis</taxon>
        <taxon>Mucoromycota</taxon>
        <taxon>Glomeromycotina</taxon>
        <taxon>Glomeromycetes</taxon>
        <taxon>Archaeosporales</taxon>
        <taxon>Ambisporaceae</taxon>
        <taxon>Ambispora</taxon>
    </lineage>
</organism>
<feature type="binding site" evidence="5">
    <location>
        <begin position="107"/>
        <end position="109"/>
    </location>
    <ligand>
        <name>S-adenosyl-L-methionine</name>
        <dbReference type="ChEBI" id="CHEBI:59789"/>
    </ligand>
</feature>
<feature type="binding site" evidence="5">
    <location>
        <position position="129"/>
    </location>
    <ligand>
        <name>S-adenosyl-L-methionine</name>
        <dbReference type="ChEBI" id="CHEBI:59789"/>
    </ligand>
</feature>
<accession>A0A9N9C6W5</accession>
<dbReference type="EMBL" id="CAJVPS010003459">
    <property type="protein sequence ID" value="CAG8589268.1"/>
    <property type="molecule type" value="Genomic_DNA"/>
</dbReference>
<proteinExistence type="inferred from homology"/>
<evidence type="ECO:0000256" key="2">
    <source>
        <dbReference type="ARBA" id="ARBA00022603"/>
    </source>
</evidence>
<dbReference type="Proteomes" id="UP000789508">
    <property type="component" value="Unassembled WGS sequence"/>
</dbReference>
<dbReference type="Gene3D" id="3.40.50.150">
    <property type="entry name" value="Vaccinia Virus protein VP39"/>
    <property type="match status" value="1"/>
</dbReference>
<dbReference type="InterPro" id="IPR019410">
    <property type="entry name" value="Methyltransf_16"/>
</dbReference>
<evidence type="ECO:0000256" key="1">
    <source>
        <dbReference type="ARBA" id="ARBA00022490"/>
    </source>
</evidence>
<gene>
    <name evidence="5" type="primary">EFM7</name>
    <name evidence="6" type="ORF">ALEPTO_LOCUS7624</name>
</gene>
<sequence>MDLTEGTQTDDDQVLFDDRDLLLFEEPPDFRSSTPPPSFTTFTRDIKYIIEQEGGESNSAKFRDITVRLVGSHPLWGHYLWNAAKCLANYLDENKELARGKNVLEFGAGAGLPSLIANINGAAKVVITDYPDEQLLDNIKYNVANIFSNIKDRERIIIMGYIWGKDTTPLLNSLDPTGRTKFNTIILSDLIFNHSQHHSLLRACKECIDPIDGQILVFFTHHRPNLIDRDLNFFELAIKQPFNLLAEKILERRMVPMFENDPGSEFVRATVYGYRLTMIDSS</sequence>
<dbReference type="PANTHER" id="PTHR14614">
    <property type="entry name" value="HEPATOCELLULAR CARCINOMA-ASSOCIATED ANTIGEN"/>
    <property type="match status" value="1"/>
</dbReference>
<evidence type="ECO:0000256" key="4">
    <source>
        <dbReference type="ARBA" id="ARBA00022691"/>
    </source>
</evidence>
<name>A0A9N9C6W5_9GLOM</name>